<evidence type="ECO:0000256" key="1">
    <source>
        <dbReference type="SAM" id="MobiDB-lite"/>
    </source>
</evidence>
<feature type="region of interest" description="Disordered" evidence="1">
    <location>
        <begin position="231"/>
        <end position="250"/>
    </location>
</feature>
<accession>A0A550BTG6</accession>
<reference evidence="2 3" key="1">
    <citation type="journal article" date="2019" name="New Phytol.">
        <title>Comparative genomics reveals unique wood-decay strategies and fruiting body development in the Schizophyllaceae.</title>
        <authorList>
            <person name="Almasi E."/>
            <person name="Sahu N."/>
            <person name="Krizsan K."/>
            <person name="Balint B."/>
            <person name="Kovacs G.M."/>
            <person name="Kiss B."/>
            <person name="Cseklye J."/>
            <person name="Drula E."/>
            <person name="Henrissat B."/>
            <person name="Nagy I."/>
            <person name="Chovatia M."/>
            <person name="Adam C."/>
            <person name="LaButti K."/>
            <person name="Lipzen A."/>
            <person name="Riley R."/>
            <person name="Grigoriev I.V."/>
            <person name="Nagy L.G."/>
        </authorList>
    </citation>
    <scope>NUCLEOTIDE SEQUENCE [LARGE SCALE GENOMIC DNA]</scope>
    <source>
        <strain evidence="2 3">NL-1724</strain>
    </source>
</reference>
<sequence>MAESKPYRLPPLGKPEDTLFDVLRHLPKTAWYFFEIEHSEDGGGQPDRDMEAGGREPYAVPWKTSHRAEDFDYPRFALYKSLTTKNWLELKHVTGAVECLSISIVSQDTRVDMDERFVLPHLNCGTLPTESIFPHLHTLKVRALDLSLNFVDHWEWPMYRSPELSTIVFEEGCDGREVVRALNGLFRGYPSLKDTLKHLDAPTSLLDLDGWDDVKELCIKLLLPQSETESLHSSYDSEEDEDWDTMSIYT</sequence>
<protein>
    <submittedName>
        <fullName evidence="2">Uncharacterized protein</fullName>
    </submittedName>
</protein>
<dbReference type="AlphaFoldDB" id="A0A550BTG6"/>
<proteinExistence type="predicted"/>
<keyword evidence="3" id="KW-1185">Reference proteome</keyword>
<gene>
    <name evidence="2" type="ORF">BD626DRAFT_541778</name>
</gene>
<evidence type="ECO:0000313" key="2">
    <source>
        <dbReference type="EMBL" id="TRM55838.1"/>
    </source>
</evidence>
<dbReference type="Proteomes" id="UP000320762">
    <property type="component" value="Unassembled WGS sequence"/>
</dbReference>
<organism evidence="2 3">
    <name type="scientific">Schizophyllum amplum</name>
    <dbReference type="NCBI Taxonomy" id="97359"/>
    <lineage>
        <taxon>Eukaryota</taxon>
        <taxon>Fungi</taxon>
        <taxon>Dikarya</taxon>
        <taxon>Basidiomycota</taxon>
        <taxon>Agaricomycotina</taxon>
        <taxon>Agaricomycetes</taxon>
        <taxon>Agaricomycetidae</taxon>
        <taxon>Agaricales</taxon>
        <taxon>Schizophyllaceae</taxon>
        <taxon>Schizophyllum</taxon>
    </lineage>
</organism>
<evidence type="ECO:0000313" key="3">
    <source>
        <dbReference type="Proteomes" id="UP000320762"/>
    </source>
</evidence>
<dbReference type="EMBL" id="VDMD01000091">
    <property type="protein sequence ID" value="TRM55838.1"/>
    <property type="molecule type" value="Genomic_DNA"/>
</dbReference>
<name>A0A550BTG6_9AGAR</name>
<comment type="caution">
    <text evidence="2">The sequence shown here is derived from an EMBL/GenBank/DDBJ whole genome shotgun (WGS) entry which is preliminary data.</text>
</comment>